<dbReference type="OrthoDB" id="4325739at2"/>
<name>A0A2P2GV08_STREW</name>
<keyword evidence="1" id="KW-1133">Transmembrane helix</keyword>
<dbReference type="Proteomes" id="UP000265325">
    <property type="component" value="Unassembled WGS sequence"/>
</dbReference>
<dbReference type="EMBL" id="LAQS01000003">
    <property type="protein sequence ID" value="KKZ75313.1"/>
    <property type="molecule type" value="Genomic_DNA"/>
</dbReference>
<reference evidence="2 3" key="1">
    <citation type="submission" date="2015-05" db="EMBL/GenBank/DDBJ databases">
        <title>Draft Genome assembly of Streptomyces showdoensis.</title>
        <authorList>
            <person name="Thapa K.K."/>
            <person name="Metsa-Ketela M."/>
        </authorList>
    </citation>
    <scope>NUCLEOTIDE SEQUENCE [LARGE SCALE GENOMIC DNA]</scope>
    <source>
        <strain evidence="2 3">ATCC 15227</strain>
    </source>
</reference>
<dbReference type="RefSeq" id="WP_046905782.1">
    <property type="nucleotide sequence ID" value="NZ_BAAAXG010000003.1"/>
</dbReference>
<proteinExistence type="predicted"/>
<sequence>MGTGPDETPRAGRSPVPGCVGRGCLSVLVALLVLVVGGWIWLATQPGRDEAAARENLGASVERHRRQLVAAAADGTVTDAEITAAFPPAKPARGLVGITRQDGTTRVVAGLLGIGPSRTFIFVNATYATGCYAFDVTVPAGEAPRATPRELPAATCAAG</sequence>
<accession>A0A2P2GV08</accession>
<evidence type="ECO:0000313" key="3">
    <source>
        <dbReference type="Proteomes" id="UP000265325"/>
    </source>
</evidence>
<dbReference type="AlphaFoldDB" id="A0A2P2GV08"/>
<keyword evidence="1" id="KW-0812">Transmembrane</keyword>
<gene>
    <name evidence="2" type="ORF">VO63_02365</name>
</gene>
<comment type="caution">
    <text evidence="2">The sequence shown here is derived from an EMBL/GenBank/DDBJ whole genome shotgun (WGS) entry which is preliminary data.</text>
</comment>
<evidence type="ECO:0000256" key="1">
    <source>
        <dbReference type="SAM" id="Phobius"/>
    </source>
</evidence>
<keyword evidence="1" id="KW-0472">Membrane</keyword>
<organism evidence="2 3">
    <name type="scientific">Streptomyces showdoensis</name>
    <dbReference type="NCBI Taxonomy" id="68268"/>
    <lineage>
        <taxon>Bacteria</taxon>
        <taxon>Bacillati</taxon>
        <taxon>Actinomycetota</taxon>
        <taxon>Actinomycetes</taxon>
        <taxon>Kitasatosporales</taxon>
        <taxon>Streptomycetaceae</taxon>
        <taxon>Streptomyces</taxon>
    </lineage>
</organism>
<keyword evidence="3" id="KW-1185">Reference proteome</keyword>
<protein>
    <submittedName>
        <fullName evidence="2">Uncharacterized protein</fullName>
    </submittedName>
</protein>
<feature type="transmembrane region" description="Helical" evidence="1">
    <location>
        <begin position="20"/>
        <end position="42"/>
    </location>
</feature>
<evidence type="ECO:0000313" key="2">
    <source>
        <dbReference type="EMBL" id="KKZ75313.1"/>
    </source>
</evidence>